<evidence type="ECO:0008006" key="2">
    <source>
        <dbReference type="Google" id="ProtNLM"/>
    </source>
</evidence>
<reference evidence="1" key="1">
    <citation type="journal article" date="2017" name="Science">
        <title>Giant viruses with an expanded complement of translation system components.</title>
        <authorList>
            <person name="Schulz F."/>
            <person name="Yutin N."/>
            <person name="Ivanova N.N."/>
            <person name="Ortega D.R."/>
            <person name="Lee T.K."/>
            <person name="Vierheilig J."/>
            <person name="Daims H."/>
            <person name="Horn M."/>
            <person name="Wagner M."/>
            <person name="Jensen G.J."/>
            <person name="Kyrpides N.C."/>
            <person name="Koonin E.V."/>
            <person name="Woyke T."/>
        </authorList>
    </citation>
    <scope>NUCLEOTIDE SEQUENCE</scope>
    <source>
        <strain evidence="1">KNV1</strain>
    </source>
</reference>
<dbReference type="Gene3D" id="3.90.550.10">
    <property type="entry name" value="Spore Coat Polysaccharide Biosynthesis Protein SpsA, Chain A"/>
    <property type="match status" value="1"/>
</dbReference>
<accession>A0A1V0SKM4</accession>
<dbReference type="SUPFAM" id="SSF53448">
    <property type="entry name" value="Nucleotide-diphospho-sugar transferases"/>
    <property type="match status" value="1"/>
</dbReference>
<dbReference type="InterPro" id="IPR029044">
    <property type="entry name" value="Nucleotide-diphossugar_trans"/>
</dbReference>
<gene>
    <name evidence="1" type="ORF">Klosneuvirus_4_110</name>
</gene>
<organism evidence="1">
    <name type="scientific">Klosneuvirus KNV1</name>
    <dbReference type="NCBI Taxonomy" id="1977640"/>
    <lineage>
        <taxon>Viruses</taxon>
        <taxon>Varidnaviria</taxon>
        <taxon>Bamfordvirae</taxon>
        <taxon>Nucleocytoviricota</taxon>
        <taxon>Megaviricetes</taxon>
        <taxon>Imitervirales</taxon>
        <taxon>Mimiviridae</taxon>
        <taxon>Klosneuvirinae</taxon>
        <taxon>Klosneuvirus</taxon>
    </lineage>
</organism>
<evidence type="ECO:0000313" key="1">
    <source>
        <dbReference type="EMBL" id="ARF12295.1"/>
    </source>
</evidence>
<name>A0A1V0SKM4_9VIRU</name>
<proteinExistence type="predicted"/>
<protein>
    <recommendedName>
        <fullName evidence="2">Glycosyltransferase</fullName>
    </recommendedName>
</protein>
<dbReference type="EMBL" id="KY684111">
    <property type="protein sequence ID" value="ARF12295.1"/>
    <property type="molecule type" value="Genomic_DNA"/>
</dbReference>
<sequence>MKILTGIICIDRDSDLAPQLYNSIKRNKAEYIIIVTRNSDLNMINFWKGKANVITVPHYDIQERHNFDAIIQKRNIIVQYAIKYNYDAIWFVDADVIPLDGTLDELVKTDKDICFAPYKIKRYGYPCVGIKSENPPYIKDYRITDNDKKYKRKECIIGGLGCTLVKSSAFHIKIEYTRIIDKGLFADGEDLGFFINCYKVGLKCEYLPNYIQPHLYDRTYANNS</sequence>